<dbReference type="PROSITE" id="PS51257">
    <property type="entry name" value="PROKAR_LIPOPROTEIN"/>
    <property type="match status" value="1"/>
</dbReference>
<dbReference type="OrthoDB" id="773549at2759"/>
<gene>
    <name evidence="1" type="ORF">C2845_PM06G13990</name>
</gene>
<reference evidence="2" key="1">
    <citation type="journal article" date="2019" name="Nat. Commun.">
        <title>The genome of broomcorn millet.</title>
        <authorList>
            <person name="Zou C."/>
            <person name="Miki D."/>
            <person name="Li D."/>
            <person name="Tang Q."/>
            <person name="Xiao L."/>
            <person name="Rajput S."/>
            <person name="Deng P."/>
            <person name="Jia W."/>
            <person name="Huang R."/>
            <person name="Zhang M."/>
            <person name="Sun Y."/>
            <person name="Hu J."/>
            <person name="Fu X."/>
            <person name="Schnable P.S."/>
            <person name="Li F."/>
            <person name="Zhang H."/>
            <person name="Feng B."/>
            <person name="Zhu X."/>
            <person name="Liu R."/>
            <person name="Schnable J.C."/>
            <person name="Zhu J.-K."/>
            <person name="Zhang H."/>
        </authorList>
    </citation>
    <scope>NUCLEOTIDE SEQUENCE [LARGE SCALE GENOMIC DNA]</scope>
</reference>
<dbReference type="EMBL" id="PQIB02000009">
    <property type="protein sequence ID" value="RLN00444.1"/>
    <property type="molecule type" value="Genomic_DNA"/>
</dbReference>
<dbReference type="Proteomes" id="UP000275267">
    <property type="component" value="Unassembled WGS sequence"/>
</dbReference>
<keyword evidence="2" id="KW-1185">Reference proteome</keyword>
<protein>
    <recommendedName>
        <fullName evidence="3">FBD domain-containing protein</fullName>
    </recommendedName>
</protein>
<dbReference type="AlphaFoldDB" id="A0A3L6RCR2"/>
<accession>A0A3L6RCR2</accession>
<evidence type="ECO:0000313" key="2">
    <source>
        <dbReference type="Proteomes" id="UP000275267"/>
    </source>
</evidence>
<name>A0A3L6RCR2_PANMI</name>
<proteinExistence type="predicted"/>
<organism evidence="1 2">
    <name type="scientific">Panicum miliaceum</name>
    <name type="common">Proso millet</name>
    <name type="synonym">Broomcorn millet</name>
    <dbReference type="NCBI Taxonomy" id="4540"/>
    <lineage>
        <taxon>Eukaryota</taxon>
        <taxon>Viridiplantae</taxon>
        <taxon>Streptophyta</taxon>
        <taxon>Embryophyta</taxon>
        <taxon>Tracheophyta</taxon>
        <taxon>Spermatophyta</taxon>
        <taxon>Magnoliopsida</taxon>
        <taxon>Liliopsida</taxon>
        <taxon>Poales</taxon>
        <taxon>Poaceae</taxon>
        <taxon>PACMAD clade</taxon>
        <taxon>Panicoideae</taxon>
        <taxon>Panicodae</taxon>
        <taxon>Paniceae</taxon>
        <taxon>Panicinae</taxon>
        <taxon>Panicum</taxon>
        <taxon>Panicum sect. Panicum</taxon>
    </lineage>
</organism>
<sequence>MPKRLPKKNYLLGLQMLILALDHNHAVFATLVACLLNSSPNLRDLRIIDSRYSRSHVPLAAEYWEEQINADCVLNHLSSVTFFIDELLEGHSCGGFCRFLVMNSRVLKKLHIMYYRRQVKPEDADKLEATRRELHIWPRASPDMVLELSPLDHYPSL</sequence>
<comment type="caution">
    <text evidence="1">The sequence shown here is derived from an EMBL/GenBank/DDBJ whole genome shotgun (WGS) entry which is preliminary data.</text>
</comment>
<evidence type="ECO:0000313" key="1">
    <source>
        <dbReference type="EMBL" id="RLN00444.1"/>
    </source>
</evidence>
<evidence type="ECO:0008006" key="3">
    <source>
        <dbReference type="Google" id="ProtNLM"/>
    </source>
</evidence>